<sequence>MAKTDAERKQAQRERNKHLRMQRMELNLAWRERELIASNAEVRGFTDQTEYLVRLVLDDADRIERDRSRNEEDEPKQPGT</sequence>
<dbReference type="RefSeq" id="WP_181861344.1">
    <property type="nucleotide sequence ID" value="NZ_QPJI01000023.1"/>
</dbReference>
<name>A0A368X4I8_MARNT</name>
<dbReference type="Proteomes" id="UP000253647">
    <property type="component" value="Unassembled WGS sequence"/>
</dbReference>
<accession>A0A368X4I8</accession>
<evidence type="ECO:0000313" key="1">
    <source>
        <dbReference type="EMBL" id="RCW62609.1"/>
    </source>
</evidence>
<evidence type="ECO:0000313" key="2">
    <source>
        <dbReference type="Proteomes" id="UP000253647"/>
    </source>
</evidence>
<protein>
    <submittedName>
        <fullName evidence="1">Uncharacterized protein</fullName>
    </submittedName>
</protein>
<organism evidence="1 2">
    <name type="scientific">Marinobacter nauticus</name>
    <name type="common">Marinobacter hydrocarbonoclasticus</name>
    <name type="synonym">Marinobacter aquaeolei</name>
    <dbReference type="NCBI Taxonomy" id="2743"/>
    <lineage>
        <taxon>Bacteria</taxon>
        <taxon>Pseudomonadati</taxon>
        <taxon>Pseudomonadota</taxon>
        <taxon>Gammaproteobacteria</taxon>
        <taxon>Pseudomonadales</taxon>
        <taxon>Marinobacteraceae</taxon>
        <taxon>Marinobacter</taxon>
    </lineage>
</organism>
<reference evidence="1 2" key="1">
    <citation type="submission" date="2018-07" db="EMBL/GenBank/DDBJ databases">
        <title>Freshwater and sediment microbial communities from various areas in North America, analyzing microbe dynamics in response to fracking.</title>
        <authorList>
            <person name="Lamendella R."/>
        </authorList>
    </citation>
    <scope>NUCLEOTIDE SEQUENCE [LARGE SCALE GENOMIC DNA]</scope>
    <source>
        <strain evidence="1 2">105B</strain>
    </source>
</reference>
<gene>
    <name evidence="1" type="ORF">DET61_12311</name>
</gene>
<dbReference type="AlphaFoldDB" id="A0A368X4I8"/>
<proteinExistence type="predicted"/>
<comment type="caution">
    <text evidence="1">The sequence shown here is derived from an EMBL/GenBank/DDBJ whole genome shotgun (WGS) entry which is preliminary data.</text>
</comment>
<dbReference type="EMBL" id="QPJI01000023">
    <property type="protein sequence ID" value="RCW62609.1"/>
    <property type="molecule type" value="Genomic_DNA"/>
</dbReference>